<keyword evidence="4" id="KW-1185">Reference proteome</keyword>
<keyword evidence="2" id="KW-1133">Transmembrane helix</keyword>
<dbReference type="Proteomes" id="UP000319931">
    <property type="component" value="Unassembled WGS sequence"/>
</dbReference>
<proteinExistence type="predicted"/>
<evidence type="ECO:0000256" key="1">
    <source>
        <dbReference type="SAM" id="MobiDB-lite"/>
    </source>
</evidence>
<dbReference type="AlphaFoldDB" id="A0A502FZY8"/>
<keyword evidence="2" id="KW-0472">Membrane</keyword>
<comment type="caution">
    <text evidence="3">The sequence shown here is derived from an EMBL/GenBank/DDBJ whole genome shotgun (WGS) entry which is preliminary data.</text>
</comment>
<dbReference type="RefSeq" id="WP_140850211.1">
    <property type="nucleotide sequence ID" value="NZ_RCZC01000002.1"/>
</dbReference>
<reference evidence="3 4" key="1">
    <citation type="journal article" date="2019" name="Environ. Microbiol.">
        <title>Species interactions and distinct microbial communities in high Arctic permafrost affected cryosols are associated with the CH4 and CO2 gas fluxes.</title>
        <authorList>
            <person name="Altshuler I."/>
            <person name="Hamel J."/>
            <person name="Turney S."/>
            <person name="Magnuson E."/>
            <person name="Levesque R."/>
            <person name="Greer C."/>
            <person name="Whyte L.G."/>
        </authorList>
    </citation>
    <scope>NUCLEOTIDE SEQUENCE [LARGE SCALE GENOMIC DNA]</scope>
    <source>
        <strain evidence="3 4">E6.1</strain>
    </source>
</reference>
<accession>A0A502FZY8</accession>
<evidence type="ECO:0000313" key="3">
    <source>
        <dbReference type="EMBL" id="TPG55075.1"/>
    </source>
</evidence>
<feature type="transmembrane region" description="Helical" evidence="2">
    <location>
        <begin position="44"/>
        <end position="64"/>
    </location>
</feature>
<dbReference type="EMBL" id="RCZC01000002">
    <property type="protein sequence ID" value="TPG55075.1"/>
    <property type="molecule type" value="Genomic_DNA"/>
</dbReference>
<organism evidence="3 4">
    <name type="scientific">Sphingomonas glacialis</name>
    <dbReference type="NCBI Taxonomy" id="658225"/>
    <lineage>
        <taxon>Bacteria</taxon>
        <taxon>Pseudomonadati</taxon>
        <taxon>Pseudomonadota</taxon>
        <taxon>Alphaproteobacteria</taxon>
        <taxon>Sphingomonadales</taxon>
        <taxon>Sphingomonadaceae</taxon>
        <taxon>Sphingomonas</taxon>
    </lineage>
</organism>
<gene>
    <name evidence="3" type="ORF">EAH76_10915</name>
</gene>
<feature type="region of interest" description="Disordered" evidence="1">
    <location>
        <begin position="258"/>
        <end position="278"/>
    </location>
</feature>
<protein>
    <submittedName>
        <fullName evidence="3">Uncharacterized protein</fullName>
    </submittedName>
</protein>
<name>A0A502FZY8_9SPHN</name>
<evidence type="ECO:0000313" key="4">
    <source>
        <dbReference type="Proteomes" id="UP000319931"/>
    </source>
</evidence>
<sequence>MNFTLALLAGLVLLLPGITALVSWNFQNVHHGAKRPELQLTSVTALFVALGIALVMHILGYGLVSLGWAAAAQLGDSLGHSLGPLIQNPYDMAVGLALGASKPSTTSIFAFAMSVLFECLLAWQLVTSQGLDIVFDEFDVRSQGWVFQHVVRPLRHGYKPIAYILTNTLHGEYGIGYQGVVADIRQGDNGELKSISLADPERFVYQVVHTKADEPDLIPHIETHDRDWVGGVVVLESAVILNIVIQNIPEIVIDEVEHEANEDEESPASATGGQDDGA</sequence>
<dbReference type="OrthoDB" id="7442062at2"/>
<evidence type="ECO:0000256" key="2">
    <source>
        <dbReference type="SAM" id="Phobius"/>
    </source>
</evidence>
<keyword evidence="2" id="KW-0812">Transmembrane</keyword>